<dbReference type="PROSITE" id="PS51718">
    <property type="entry name" value="G_DYNAMIN_2"/>
    <property type="match status" value="1"/>
</dbReference>
<dbReference type="GO" id="GO:0016559">
    <property type="term" value="P:peroxisome fission"/>
    <property type="evidence" value="ECO:0007669"/>
    <property type="project" value="TreeGrafter"/>
</dbReference>
<dbReference type="InterPro" id="IPR045063">
    <property type="entry name" value="Dynamin_N"/>
</dbReference>
<proteinExistence type="predicted"/>
<dbReference type="GeneID" id="54289653"/>
<dbReference type="Gene3D" id="3.40.50.300">
    <property type="entry name" value="P-loop containing nucleotide triphosphate hydrolases"/>
    <property type="match status" value="1"/>
</dbReference>
<dbReference type="EMBL" id="ML978072">
    <property type="protein sequence ID" value="KAF2012834.1"/>
    <property type="molecule type" value="Genomic_DNA"/>
</dbReference>
<dbReference type="GO" id="GO:0008017">
    <property type="term" value="F:microtubule binding"/>
    <property type="evidence" value="ECO:0007669"/>
    <property type="project" value="TreeGrafter"/>
</dbReference>
<dbReference type="PANTHER" id="PTHR11566:SF21">
    <property type="entry name" value="DYNAMIN RELATED PROTEIN 1, ISOFORM A"/>
    <property type="match status" value="1"/>
</dbReference>
<dbReference type="Pfam" id="PF00350">
    <property type="entry name" value="Dynamin_N"/>
    <property type="match status" value="1"/>
</dbReference>
<dbReference type="GO" id="GO:0005525">
    <property type="term" value="F:GTP binding"/>
    <property type="evidence" value="ECO:0007669"/>
    <property type="project" value="InterPro"/>
</dbReference>
<protein>
    <submittedName>
        <fullName evidence="6">P-loop containing nucleoside triphosphate hydrolase protein</fullName>
    </submittedName>
</protein>
<feature type="domain" description="Dynamin-type G" evidence="5">
    <location>
        <begin position="29"/>
        <end position="329"/>
    </location>
</feature>
<accession>A0A6A5XKJ9</accession>
<dbReference type="GO" id="GO:0005739">
    <property type="term" value="C:mitochondrion"/>
    <property type="evidence" value="ECO:0007669"/>
    <property type="project" value="TreeGrafter"/>
</dbReference>
<dbReference type="InterPro" id="IPR022812">
    <property type="entry name" value="Dynamin"/>
</dbReference>
<gene>
    <name evidence="6" type="ORF">BU24DRAFT_465189</name>
</gene>
<evidence type="ECO:0000256" key="1">
    <source>
        <dbReference type="ARBA" id="ARBA00022741"/>
    </source>
</evidence>
<dbReference type="SUPFAM" id="SSF52540">
    <property type="entry name" value="P-loop containing nucleoside triphosphate hydrolases"/>
    <property type="match status" value="1"/>
</dbReference>
<feature type="region of interest" description="Disordered" evidence="3">
    <location>
        <begin position="511"/>
        <end position="531"/>
    </location>
</feature>
<sequence>MDQTPELLDRRQIELFDALEELKKLNVASDLIPQLVVIGDQSSGKSSVLEGLVRFHFPVSERRCTKFPVNLILKTSNEERGAARIRPVQGSERSPAEISKMQGFQKKLDLSSLSSRATLEKLMGEAEEALGIPNASEETGRQFAEEMLVIEKHGPNLPILSFIDLPGLFQGTISKADEGSRDAVERMVEKQVALKNNVVLLVISASSEVYNQTAVRKFQDILKKDATLGDRAIGVITKPDAAHDFEKAMLEYVKDGIDNVELKYGWYVVRNLNKDQRESSETLDKRDDRETTYFKEPMWQDIPGERKGIKNLRTAIKSVLWMCTQNALPQIIERVRERIAEIENEVEAEDKWRASDFSRRCYLNKIAREFAELTSQAVTGRYRNPPCDHLRKLGEPCIKCRPFFPEPRKGYNPNDPEGQKTKLCSNIRGLNALFSVTMREFGKTEIVKRVVGVASTAEDNDSLTSDSENGTSVNQDHGQARTVEESDNWIENPEIRLSVQQDNEQANRVKNDYNSIEGPGNGSSAHQDEYQADHFPPKDFVRDYYTWPMANVIAQSDYEKKVVEIIKRSRGATEPIGEVNSTVYRDLFLDQSLNWEGIATNHIRAVWGAANTFVDLALEHVCWDKKVLQLLRKEIIKANLDELEKKAYSALRDLLGCLSEGNAGFFDSFSAVFTVQRQASDIAERLDTYGWNDLETESKDDLVAMIRVALDHLIHSPLGFLSVEDRLKDLVLGKALSIAIPAIRSVGKNEDEKEIRAKILEFYPAAIQSQDAGRVTGIVEAYYKLTMLAFTGYVNALVVDKCILKQLETAVFGQAILDKVTQKKINKITAEDKSEVERRAQKKKDCDALEQLLEVLERNK</sequence>
<name>A0A6A5XKJ9_9PLEO</name>
<evidence type="ECO:0000259" key="5">
    <source>
        <dbReference type="PROSITE" id="PS51718"/>
    </source>
</evidence>
<feature type="domain" description="GED" evidence="4">
    <location>
        <begin position="772"/>
        <end position="860"/>
    </location>
</feature>
<dbReference type="GO" id="GO:0000266">
    <property type="term" value="P:mitochondrial fission"/>
    <property type="evidence" value="ECO:0007669"/>
    <property type="project" value="TreeGrafter"/>
</dbReference>
<dbReference type="InterPro" id="IPR001401">
    <property type="entry name" value="Dynamin_GTPase"/>
</dbReference>
<dbReference type="AlphaFoldDB" id="A0A6A5XKJ9"/>
<dbReference type="RefSeq" id="XP_033381173.1">
    <property type="nucleotide sequence ID" value="XM_033532256.1"/>
</dbReference>
<dbReference type="OrthoDB" id="5061070at2759"/>
<keyword evidence="1" id="KW-0547">Nucleotide-binding</keyword>
<dbReference type="Proteomes" id="UP000799778">
    <property type="component" value="Unassembled WGS sequence"/>
</dbReference>
<dbReference type="GO" id="GO:0003924">
    <property type="term" value="F:GTPase activity"/>
    <property type="evidence" value="ECO:0007669"/>
    <property type="project" value="InterPro"/>
</dbReference>
<keyword evidence="6" id="KW-0378">Hydrolase</keyword>
<dbReference type="PROSITE" id="PS51388">
    <property type="entry name" value="GED"/>
    <property type="match status" value="1"/>
</dbReference>
<dbReference type="GO" id="GO:0016020">
    <property type="term" value="C:membrane"/>
    <property type="evidence" value="ECO:0007669"/>
    <property type="project" value="TreeGrafter"/>
</dbReference>
<dbReference type="GO" id="GO:0048312">
    <property type="term" value="P:intracellular distribution of mitochondria"/>
    <property type="evidence" value="ECO:0007669"/>
    <property type="project" value="TreeGrafter"/>
</dbReference>
<dbReference type="InterPro" id="IPR000375">
    <property type="entry name" value="Dynamin_stalk"/>
</dbReference>
<dbReference type="InterPro" id="IPR030381">
    <property type="entry name" value="G_DYNAMIN_dom"/>
</dbReference>
<evidence type="ECO:0000256" key="3">
    <source>
        <dbReference type="SAM" id="MobiDB-lite"/>
    </source>
</evidence>
<evidence type="ECO:0000313" key="7">
    <source>
        <dbReference type="Proteomes" id="UP000799778"/>
    </source>
</evidence>
<feature type="compositionally biased region" description="Polar residues" evidence="3">
    <location>
        <begin position="462"/>
        <end position="477"/>
    </location>
</feature>
<dbReference type="PANTHER" id="PTHR11566">
    <property type="entry name" value="DYNAMIN"/>
    <property type="match status" value="1"/>
</dbReference>
<evidence type="ECO:0000259" key="4">
    <source>
        <dbReference type="PROSITE" id="PS51388"/>
    </source>
</evidence>
<evidence type="ECO:0000313" key="6">
    <source>
        <dbReference type="EMBL" id="KAF2012834.1"/>
    </source>
</evidence>
<dbReference type="SMART" id="SM00053">
    <property type="entry name" value="DYNc"/>
    <property type="match status" value="1"/>
</dbReference>
<reference evidence="6" key="1">
    <citation type="journal article" date="2020" name="Stud. Mycol.">
        <title>101 Dothideomycetes genomes: a test case for predicting lifestyles and emergence of pathogens.</title>
        <authorList>
            <person name="Haridas S."/>
            <person name="Albert R."/>
            <person name="Binder M."/>
            <person name="Bloem J."/>
            <person name="Labutti K."/>
            <person name="Salamov A."/>
            <person name="Andreopoulos B."/>
            <person name="Baker S."/>
            <person name="Barry K."/>
            <person name="Bills G."/>
            <person name="Bluhm B."/>
            <person name="Cannon C."/>
            <person name="Castanera R."/>
            <person name="Culley D."/>
            <person name="Daum C."/>
            <person name="Ezra D."/>
            <person name="Gonzalez J."/>
            <person name="Henrissat B."/>
            <person name="Kuo A."/>
            <person name="Liang C."/>
            <person name="Lipzen A."/>
            <person name="Lutzoni F."/>
            <person name="Magnuson J."/>
            <person name="Mondo S."/>
            <person name="Nolan M."/>
            <person name="Ohm R."/>
            <person name="Pangilinan J."/>
            <person name="Park H.-J."/>
            <person name="Ramirez L."/>
            <person name="Alfaro M."/>
            <person name="Sun H."/>
            <person name="Tritt A."/>
            <person name="Yoshinaga Y."/>
            <person name="Zwiers L.-H."/>
            <person name="Turgeon B."/>
            <person name="Goodwin S."/>
            <person name="Spatafora J."/>
            <person name="Crous P."/>
            <person name="Grigoriev I."/>
        </authorList>
    </citation>
    <scope>NUCLEOTIDE SEQUENCE</scope>
    <source>
        <strain evidence="6">CBS 175.79</strain>
    </source>
</reference>
<keyword evidence="2" id="KW-0342">GTP-binding</keyword>
<organism evidence="6 7">
    <name type="scientific">Aaosphaeria arxii CBS 175.79</name>
    <dbReference type="NCBI Taxonomy" id="1450172"/>
    <lineage>
        <taxon>Eukaryota</taxon>
        <taxon>Fungi</taxon>
        <taxon>Dikarya</taxon>
        <taxon>Ascomycota</taxon>
        <taxon>Pezizomycotina</taxon>
        <taxon>Dothideomycetes</taxon>
        <taxon>Pleosporomycetidae</taxon>
        <taxon>Pleosporales</taxon>
        <taxon>Pleosporales incertae sedis</taxon>
        <taxon>Aaosphaeria</taxon>
    </lineage>
</organism>
<dbReference type="Pfam" id="PF01031">
    <property type="entry name" value="Dynamin_M"/>
    <property type="match status" value="1"/>
</dbReference>
<keyword evidence="7" id="KW-1185">Reference proteome</keyword>
<dbReference type="GO" id="GO:0006897">
    <property type="term" value="P:endocytosis"/>
    <property type="evidence" value="ECO:0007669"/>
    <property type="project" value="TreeGrafter"/>
</dbReference>
<dbReference type="InterPro" id="IPR027417">
    <property type="entry name" value="P-loop_NTPase"/>
</dbReference>
<dbReference type="InterPro" id="IPR020850">
    <property type="entry name" value="GED_dom"/>
</dbReference>
<evidence type="ECO:0000256" key="2">
    <source>
        <dbReference type="ARBA" id="ARBA00023134"/>
    </source>
</evidence>
<dbReference type="PRINTS" id="PR00195">
    <property type="entry name" value="DYNAMIN"/>
</dbReference>
<feature type="region of interest" description="Disordered" evidence="3">
    <location>
        <begin position="456"/>
        <end position="492"/>
    </location>
</feature>
<dbReference type="GO" id="GO:0005874">
    <property type="term" value="C:microtubule"/>
    <property type="evidence" value="ECO:0007669"/>
    <property type="project" value="TreeGrafter"/>
</dbReference>